<organism evidence="2 3">
    <name type="scientific">Diplogelasinospora grovesii</name>
    <dbReference type="NCBI Taxonomy" id="303347"/>
    <lineage>
        <taxon>Eukaryota</taxon>
        <taxon>Fungi</taxon>
        <taxon>Dikarya</taxon>
        <taxon>Ascomycota</taxon>
        <taxon>Pezizomycotina</taxon>
        <taxon>Sordariomycetes</taxon>
        <taxon>Sordariomycetidae</taxon>
        <taxon>Sordariales</taxon>
        <taxon>Diplogelasinosporaceae</taxon>
        <taxon>Diplogelasinospora</taxon>
    </lineage>
</organism>
<protein>
    <submittedName>
        <fullName evidence="2">Uncharacterized protein</fullName>
    </submittedName>
</protein>
<dbReference type="AlphaFoldDB" id="A0AAN6S2Z0"/>
<accession>A0AAN6S2Z0</accession>
<feature type="compositionally biased region" description="Basic and acidic residues" evidence="1">
    <location>
        <begin position="62"/>
        <end position="71"/>
    </location>
</feature>
<proteinExistence type="predicted"/>
<sequence>MNRGPHYLPNWTPLSSLPRHVQHEIELKSIKFETPPTLEDLKTAPDDANADVGGQNVEDNNVAEKGKKQEDIPKDIKELKDIGHPGEEVSLPSDIVDATTAKGSGVPSDNANGADKGKQLQLRAAAMVALDAMIAFTSMDLD</sequence>
<name>A0AAN6S2Z0_9PEZI</name>
<dbReference type="EMBL" id="MU853815">
    <property type="protein sequence ID" value="KAK3939197.1"/>
    <property type="molecule type" value="Genomic_DNA"/>
</dbReference>
<comment type="caution">
    <text evidence="2">The sequence shown here is derived from an EMBL/GenBank/DDBJ whole genome shotgun (WGS) entry which is preliminary data.</text>
</comment>
<feature type="region of interest" description="Disordered" evidence="1">
    <location>
        <begin position="32"/>
        <end position="71"/>
    </location>
</feature>
<reference evidence="3" key="1">
    <citation type="journal article" date="2023" name="Mol. Phylogenet. Evol.">
        <title>Genome-scale phylogeny and comparative genomics of the fungal order Sordariales.</title>
        <authorList>
            <person name="Hensen N."/>
            <person name="Bonometti L."/>
            <person name="Westerberg I."/>
            <person name="Brannstrom I.O."/>
            <person name="Guillou S."/>
            <person name="Cros-Aarteil S."/>
            <person name="Calhoun S."/>
            <person name="Haridas S."/>
            <person name="Kuo A."/>
            <person name="Mondo S."/>
            <person name="Pangilinan J."/>
            <person name="Riley R."/>
            <person name="LaButti K."/>
            <person name="Andreopoulos B."/>
            <person name="Lipzen A."/>
            <person name="Chen C."/>
            <person name="Yan M."/>
            <person name="Daum C."/>
            <person name="Ng V."/>
            <person name="Clum A."/>
            <person name="Steindorff A."/>
            <person name="Ohm R.A."/>
            <person name="Martin F."/>
            <person name="Silar P."/>
            <person name="Natvig D.O."/>
            <person name="Lalanne C."/>
            <person name="Gautier V."/>
            <person name="Ament-Velasquez S.L."/>
            <person name="Kruys A."/>
            <person name="Hutchinson M.I."/>
            <person name="Powell A.J."/>
            <person name="Barry K."/>
            <person name="Miller A.N."/>
            <person name="Grigoriev I.V."/>
            <person name="Debuchy R."/>
            <person name="Gladieux P."/>
            <person name="Hiltunen Thoren M."/>
            <person name="Johannesson H."/>
        </authorList>
    </citation>
    <scope>NUCLEOTIDE SEQUENCE [LARGE SCALE GENOMIC DNA]</scope>
    <source>
        <strain evidence="3">CBS 340.73</strain>
    </source>
</reference>
<gene>
    <name evidence="2" type="ORF">QBC46DRAFT_388446</name>
</gene>
<feature type="region of interest" description="Disordered" evidence="1">
    <location>
        <begin position="98"/>
        <end position="118"/>
    </location>
</feature>
<dbReference type="Proteomes" id="UP001303473">
    <property type="component" value="Unassembled WGS sequence"/>
</dbReference>
<evidence type="ECO:0000313" key="3">
    <source>
        <dbReference type="Proteomes" id="UP001303473"/>
    </source>
</evidence>
<evidence type="ECO:0000313" key="2">
    <source>
        <dbReference type="EMBL" id="KAK3939197.1"/>
    </source>
</evidence>
<evidence type="ECO:0000256" key="1">
    <source>
        <dbReference type="SAM" id="MobiDB-lite"/>
    </source>
</evidence>
<keyword evidence="3" id="KW-1185">Reference proteome</keyword>